<dbReference type="Proteomes" id="UP001642487">
    <property type="component" value="Chromosome 5"/>
</dbReference>
<name>A0ABP0YNF8_9ROSI</name>
<feature type="non-terminal residue" evidence="1">
    <location>
        <position position="72"/>
    </location>
</feature>
<reference evidence="1 2" key="1">
    <citation type="submission" date="2024-03" db="EMBL/GenBank/DDBJ databases">
        <authorList>
            <person name="Gkanogiannis A."/>
            <person name="Becerra Lopez-Lavalle L."/>
        </authorList>
    </citation>
    <scope>NUCLEOTIDE SEQUENCE [LARGE SCALE GENOMIC DNA]</scope>
</reference>
<accession>A0ABP0YNF8</accession>
<protein>
    <submittedName>
        <fullName evidence="1">Uncharacterized protein</fullName>
    </submittedName>
</protein>
<feature type="non-terminal residue" evidence="1">
    <location>
        <position position="1"/>
    </location>
</feature>
<evidence type="ECO:0000313" key="1">
    <source>
        <dbReference type="EMBL" id="CAK9322039.1"/>
    </source>
</evidence>
<sequence length="72" mass="8394">LSGPANLPSPPIVERQVRVLVLSIWLTRYLSLEHLLNQWWMPLFLLIQPLPKLLPEVQQDRSNLLPIFNNTI</sequence>
<proteinExistence type="predicted"/>
<keyword evidence="2" id="KW-1185">Reference proteome</keyword>
<organism evidence="1 2">
    <name type="scientific">Citrullus colocynthis</name>
    <name type="common">colocynth</name>
    <dbReference type="NCBI Taxonomy" id="252529"/>
    <lineage>
        <taxon>Eukaryota</taxon>
        <taxon>Viridiplantae</taxon>
        <taxon>Streptophyta</taxon>
        <taxon>Embryophyta</taxon>
        <taxon>Tracheophyta</taxon>
        <taxon>Spermatophyta</taxon>
        <taxon>Magnoliopsida</taxon>
        <taxon>eudicotyledons</taxon>
        <taxon>Gunneridae</taxon>
        <taxon>Pentapetalae</taxon>
        <taxon>rosids</taxon>
        <taxon>fabids</taxon>
        <taxon>Cucurbitales</taxon>
        <taxon>Cucurbitaceae</taxon>
        <taxon>Benincaseae</taxon>
        <taxon>Citrullus</taxon>
    </lineage>
</organism>
<gene>
    <name evidence="1" type="ORF">CITCOLO1_LOCUS14149</name>
</gene>
<evidence type="ECO:0000313" key="2">
    <source>
        <dbReference type="Proteomes" id="UP001642487"/>
    </source>
</evidence>
<dbReference type="EMBL" id="OZ021739">
    <property type="protein sequence ID" value="CAK9322039.1"/>
    <property type="molecule type" value="Genomic_DNA"/>
</dbReference>